<organism evidence="2 3">
    <name type="scientific">Phycicoccus avicenniae</name>
    <dbReference type="NCBI Taxonomy" id="2828860"/>
    <lineage>
        <taxon>Bacteria</taxon>
        <taxon>Bacillati</taxon>
        <taxon>Actinomycetota</taxon>
        <taxon>Actinomycetes</taxon>
        <taxon>Micrococcales</taxon>
        <taxon>Intrasporangiaceae</taxon>
        <taxon>Phycicoccus</taxon>
    </lineage>
</organism>
<dbReference type="SUPFAM" id="SSF54427">
    <property type="entry name" value="NTF2-like"/>
    <property type="match status" value="1"/>
</dbReference>
<name>A0A941HYH9_9MICO</name>
<evidence type="ECO:0000313" key="3">
    <source>
        <dbReference type="Proteomes" id="UP000677016"/>
    </source>
</evidence>
<gene>
    <name evidence="2" type="ORF">KC207_00960</name>
</gene>
<comment type="caution">
    <text evidence="2">The sequence shown here is derived from an EMBL/GenBank/DDBJ whole genome shotgun (WGS) entry which is preliminary data.</text>
</comment>
<dbReference type="Gene3D" id="3.10.450.50">
    <property type="match status" value="1"/>
</dbReference>
<keyword evidence="3" id="KW-1185">Reference proteome</keyword>
<dbReference type="RefSeq" id="WP_211601022.1">
    <property type="nucleotide sequence ID" value="NZ_JAGSNF010000001.1"/>
</dbReference>
<dbReference type="EMBL" id="JAGSNF010000001">
    <property type="protein sequence ID" value="MBR7741862.1"/>
    <property type="molecule type" value="Genomic_DNA"/>
</dbReference>
<reference evidence="2" key="1">
    <citation type="submission" date="2021-04" db="EMBL/GenBank/DDBJ databases">
        <title>Phycicoccus avicenniae sp. nov., a novel endophytic actinomycetes isolated from branch of Avicennia mariana.</title>
        <authorList>
            <person name="Tuo L."/>
        </authorList>
    </citation>
    <scope>NUCLEOTIDE SEQUENCE</scope>
    <source>
        <strain evidence="2">BSK3Z-2</strain>
    </source>
</reference>
<protein>
    <submittedName>
        <fullName evidence="2">Nuclear transport factor 2 family protein</fullName>
    </submittedName>
</protein>
<feature type="domain" description="SnoaL-like" evidence="1">
    <location>
        <begin position="16"/>
        <end position="122"/>
    </location>
</feature>
<dbReference type="InterPro" id="IPR037401">
    <property type="entry name" value="SnoaL-like"/>
</dbReference>
<evidence type="ECO:0000313" key="2">
    <source>
        <dbReference type="EMBL" id="MBR7741862.1"/>
    </source>
</evidence>
<dbReference type="Proteomes" id="UP000677016">
    <property type="component" value="Unassembled WGS sequence"/>
</dbReference>
<accession>A0A941HYH9</accession>
<dbReference type="InterPro" id="IPR032710">
    <property type="entry name" value="NTF2-like_dom_sf"/>
</dbReference>
<evidence type="ECO:0000259" key="1">
    <source>
        <dbReference type="Pfam" id="PF12680"/>
    </source>
</evidence>
<proteinExistence type="predicted"/>
<sequence>MTDTDAIRSEAQQTFRDHLTFLSSGRIREWVALFEQDGVLEFPYGPQGFPSRVEGHDGLYEYMKNFPESFEVVFEGLVFHETVDPTLVVAEFRSKGTAKATGKPYDQTYISVVRTREGKITSYVDFWNPLVAMESLTADGGESGLVGAFSH</sequence>
<dbReference type="AlphaFoldDB" id="A0A941HYH9"/>
<dbReference type="Pfam" id="PF12680">
    <property type="entry name" value="SnoaL_2"/>
    <property type="match status" value="1"/>
</dbReference>